<sequence length="714" mass="79716">MSEVMPKTDPKIIDRIRRTRNIGIMAHIDAGKTTVTERILFYTGRSHRMGEVHDGAATMDWMEQEQERGITITSAATHCHWKDHRINIIDTPGHVDFTVEVERSLRVLDGAIGVFCSVGAVQPQSETVWRQANKYNVPRMAFVNKMDRTGADFYNVIEQMRNKLSANPIPIQIPIGAEENFKGVVDLINMDGIVWDDESLGAKYEVVDIPGEMKDKAEEYRKIMLEAIADHDDELMEKYLMEEEISEEEINGAIRKATLARDITPVLCGTALKNKGVQILLDKVIEYLPSPLDVEAVTGTDPNDPDKKMKRNPDVEEPFAALAFKIMTDPYVGKLTFFRVYSGVLEKGSYILNATTGQRERVGRILEMHANDKKDIDVVRAGDIAAAVGVKQVNTGDTFCDVDSPILLEKITFPEPVIKLAVEPKSKADAEKLTNGLVKLAEEDPTFKVTTDEETGQTTIAGMGELHLEIIVDRLKREFKVEANVGQPQVSYRETISQPIEHREVYKKQTGGRGKFADIAFEIAPIDHFEQYADDDKKVTASEGFKFINEIVGGNIPREYIPSVEKGFREAMKNGIQANYAAQNIGVRLFDGSYHDVDSDAFSFELCARLAFRNSAKKAAPELLEPVMTVEVTTPEEYMGDVIGDINGRRGIIQKMDNNAEGSVVKAQVPLSEMFGYSTDLRSLTQGRAAYAMEFSEYVAVPDSKAQEIIEQQA</sequence>
<dbReference type="PROSITE" id="PS51722">
    <property type="entry name" value="G_TR_2"/>
    <property type="match status" value="1"/>
</dbReference>
<dbReference type="Pfam" id="PF03764">
    <property type="entry name" value="EFG_IV"/>
    <property type="match status" value="1"/>
</dbReference>
<dbReference type="CDD" id="cd04088">
    <property type="entry name" value="EFG_mtEFG_II"/>
    <property type="match status" value="1"/>
</dbReference>
<feature type="binding site" evidence="8">
    <location>
        <begin position="26"/>
        <end position="33"/>
    </location>
    <ligand>
        <name>GTP</name>
        <dbReference type="ChEBI" id="CHEBI:37565"/>
    </ligand>
</feature>
<dbReference type="NCBIfam" id="TIGR00484">
    <property type="entry name" value="EF-G"/>
    <property type="match status" value="1"/>
</dbReference>
<dbReference type="InterPro" id="IPR009000">
    <property type="entry name" value="Transl_B-barrel_sf"/>
</dbReference>
<reference evidence="10 11" key="1">
    <citation type="submission" date="2018-05" db="EMBL/GenBank/DDBJ databases">
        <title>Rhodohalobacter halophilus gen. nov., sp. nov., a moderately halophilic member of the family Balneolaceae.</title>
        <authorList>
            <person name="Liu Z.-W."/>
        </authorList>
    </citation>
    <scope>NUCLEOTIDE SEQUENCE [LARGE SCALE GENOMIC DNA]</scope>
    <source>
        <strain evidence="10 11">8A47</strain>
    </source>
</reference>
<dbReference type="InterPro" id="IPR035649">
    <property type="entry name" value="EFG_V"/>
</dbReference>
<comment type="subcellular location">
    <subcellularLocation>
        <location evidence="8">Cytoplasm</location>
    </subcellularLocation>
</comment>
<dbReference type="FunFam" id="3.40.50.300:FF:000029">
    <property type="entry name" value="Elongation factor G"/>
    <property type="match status" value="1"/>
</dbReference>
<feature type="binding site" evidence="8">
    <location>
        <begin position="144"/>
        <end position="147"/>
    </location>
    <ligand>
        <name>GTP</name>
        <dbReference type="ChEBI" id="CHEBI:37565"/>
    </ligand>
</feature>
<dbReference type="InterPro" id="IPR020568">
    <property type="entry name" value="Ribosomal_Su5_D2-typ_SF"/>
</dbReference>
<dbReference type="GO" id="GO:0005525">
    <property type="term" value="F:GTP binding"/>
    <property type="evidence" value="ECO:0007669"/>
    <property type="project" value="UniProtKB-UniRule"/>
</dbReference>
<dbReference type="InterPro" id="IPR004540">
    <property type="entry name" value="Transl_elong_EFG/EF2"/>
</dbReference>
<gene>
    <name evidence="8 10" type="primary">fusA</name>
    <name evidence="10" type="ORF">DDZ15_00010</name>
</gene>
<dbReference type="CDD" id="cd01434">
    <property type="entry name" value="EFG_mtEFG1_IV"/>
    <property type="match status" value="1"/>
</dbReference>
<feature type="binding site" evidence="8">
    <location>
        <begin position="90"/>
        <end position="94"/>
    </location>
    <ligand>
        <name>GTP</name>
        <dbReference type="ChEBI" id="CHEBI:37565"/>
    </ligand>
</feature>
<dbReference type="CDD" id="cd01886">
    <property type="entry name" value="EF-G"/>
    <property type="match status" value="1"/>
</dbReference>
<keyword evidence="6 8" id="KW-0342">GTP-binding</keyword>
<dbReference type="InterPro" id="IPR000640">
    <property type="entry name" value="EFG_V-like"/>
</dbReference>
<evidence type="ECO:0000256" key="1">
    <source>
        <dbReference type="ARBA" id="ARBA00005870"/>
    </source>
</evidence>
<dbReference type="InterPro" id="IPR027417">
    <property type="entry name" value="P-loop_NTPase"/>
</dbReference>
<dbReference type="AlphaFoldDB" id="A0A316TVS5"/>
<dbReference type="Pfam" id="PF03144">
    <property type="entry name" value="GTP_EFTU_D2"/>
    <property type="match status" value="1"/>
</dbReference>
<evidence type="ECO:0000256" key="6">
    <source>
        <dbReference type="ARBA" id="ARBA00023134"/>
    </source>
</evidence>
<dbReference type="PROSITE" id="PS00301">
    <property type="entry name" value="G_TR_1"/>
    <property type="match status" value="1"/>
</dbReference>
<proteinExistence type="inferred from homology"/>
<dbReference type="OrthoDB" id="9801591at2"/>
<dbReference type="InterPro" id="IPR047872">
    <property type="entry name" value="EFG_IV"/>
</dbReference>
<dbReference type="Pfam" id="PF00679">
    <property type="entry name" value="EFG_C"/>
    <property type="match status" value="1"/>
</dbReference>
<dbReference type="GO" id="GO:0003746">
    <property type="term" value="F:translation elongation factor activity"/>
    <property type="evidence" value="ECO:0007669"/>
    <property type="project" value="UniProtKB-UniRule"/>
</dbReference>
<dbReference type="PANTHER" id="PTHR43261">
    <property type="entry name" value="TRANSLATION ELONGATION FACTOR G-RELATED"/>
    <property type="match status" value="1"/>
</dbReference>
<dbReference type="Pfam" id="PF14492">
    <property type="entry name" value="EFG_III"/>
    <property type="match status" value="1"/>
</dbReference>
<organism evidence="10 11">
    <name type="scientific">Rhodohalobacter mucosus</name>
    <dbReference type="NCBI Taxonomy" id="2079485"/>
    <lineage>
        <taxon>Bacteria</taxon>
        <taxon>Pseudomonadati</taxon>
        <taxon>Balneolota</taxon>
        <taxon>Balneolia</taxon>
        <taxon>Balneolales</taxon>
        <taxon>Balneolaceae</taxon>
        <taxon>Rhodohalobacter</taxon>
    </lineage>
</organism>
<comment type="function">
    <text evidence="7 8">Catalyzes the GTP-dependent ribosomal translocation step during translation elongation. During this step, the ribosome changes from the pre-translocational (PRE) to the post-translocational (POST) state as the newly formed A-site-bound peptidyl-tRNA and P-site-bound deacylated tRNA move to the P and E sites, respectively. Catalyzes the coordinated movement of the two tRNA molecules, the mRNA and conformational changes in the ribosome.</text>
</comment>
<keyword evidence="3 8" id="KW-0547">Nucleotide-binding</keyword>
<dbReference type="GO" id="GO:0032790">
    <property type="term" value="P:ribosome disassembly"/>
    <property type="evidence" value="ECO:0007669"/>
    <property type="project" value="TreeGrafter"/>
</dbReference>
<dbReference type="Gene3D" id="2.40.30.10">
    <property type="entry name" value="Translation factors"/>
    <property type="match status" value="1"/>
</dbReference>
<dbReference type="SUPFAM" id="SSF52540">
    <property type="entry name" value="P-loop containing nucleoside triphosphate hydrolases"/>
    <property type="match status" value="1"/>
</dbReference>
<dbReference type="RefSeq" id="WP_109643591.1">
    <property type="nucleotide sequence ID" value="NZ_QGGB01000001.1"/>
</dbReference>
<dbReference type="Pfam" id="PF00009">
    <property type="entry name" value="GTP_EFTU"/>
    <property type="match status" value="1"/>
</dbReference>
<dbReference type="SUPFAM" id="SSF54211">
    <property type="entry name" value="Ribosomal protein S5 domain 2-like"/>
    <property type="match status" value="1"/>
</dbReference>
<dbReference type="InterPro" id="IPR004161">
    <property type="entry name" value="EFTu-like_2"/>
</dbReference>
<comment type="caution">
    <text evidence="10">The sequence shown here is derived from an EMBL/GenBank/DDBJ whole genome shotgun (WGS) entry which is preliminary data.</text>
</comment>
<dbReference type="SMART" id="SM00889">
    <property type="entry name" value="EFG_IV"/>
    <property type="match status" value="1"/>
</dbReference>
<evidence type="ECO:0000256" key="2">
    <source>
        <dbReference type="ARBA" id="ARBA00017872"/>
    </source>
</evidence>
<name>A0A316TVS5_9BACT</name>
<dbReference type="Gene3D" id="3.30.70.240">
    <property type="match status" value="1"/>
</dbReference>
<dbReference type="HAMAP" id="MF_00054_B">
    <property type="entry name" value="EF_G_EF_2_B"/>
    <property type="match status" value="1"/>
</dbReference>
<dbReference type="InterPro" id="IPR009022">
    <property type="entry name" value="EFG_III"/>
</dbReference>
<dbReference type="GO" id="GO:0005737">
    <property type="term" value="C:cytoplasm"/>
    <property type="evidence" value="ECO:0007669"/>
    <property type="project" value="UniProtKB-SubCell"/>
</dbReference>
<dbReference type="InterPro" id="IPR041095">
    <property type="entry name" value="EFG_II"/>
</dbReference>
<dbReference type="PANTHER" id="PTHR43261:SF1">
    <property type="entry name" value="RIBOSOME-RELEASING FACTOR 2, MITOCHONDRIAL"/>
    <property type="match status" value="1"/>
</dbReference>
<dbReference type="SUPFAM" id="SSF54980">
    <property type="entry name" value="EF-G C-terminal domain-like"/>
    <property type="match status" value="2"/>
</dbReference>
<comment type="similarity">
    <text evidence="1 8">Belongs to the TRAFAC class translation factor GTPase superfamily. Classic translation factor GTPase family. EF-G/EF-2 subfamily.</text>
</comment>
<dbReference type="GO" id="GO:0003924">
    <property type="term" value="F:GTPase activity"/>
    <property type="evidence" value="ECO:0007669"/>
    <property type="project" value="InterPro"/>
</dbReference>
<dbReference type="SUPFAM" id="SSF50447">
    <property type="entry name" value="Translation proteins"/>
    <property type="match status" value="1"/>
</dbReference>
<keyword evidence="5 8" id="KW-0648">Protein biosynthesis</keyword>
<dbReference type="InterPro" id="IPR014721">
    <property type="entry name" value="Ribsml_uS5_D2-typ_fold_subgr"/>
</dbReference>
<dbReference type="InterPro" id="IPR000795">
    <property type="entry name" value="T_Tr_GTP-bd_dom"/>
</dbReference>
<protein>
    <recommendedName>
        <fullName evidence="2 8">Elongation factor G</fullName>
        <shortName evidence="8">EF-G</shortName>
    </recommendedName>
</protein>
<dbReference type="Gene3D" id="3.30.230.10">
    <property type="match status" value="1"/>
</dbReference>
<dbReference type="InterPro" id="IPR005517">
    <property type="entry name" value="Transl_elong_EFG/EF2_IV"/>
</dbReference>
<dbReference type="InterPro" id="IPR035647">
    <property type="entry name" value="EFG_III/V"/>
</dbReference>
<dbReference type="Gene3D" id="3.40.50.300">
    <property type="entry name" value="P-loop containing nucleotide triphosphate hydrolases"/>
    <property type="match status" value="1"/>
</dbReference>
<dbReference type="PRINTS" id="PR00315">
    <property type="entry name" value="ELONGATNFCT"/>
</dbReference>
<dbReference type="FunFam" id="3.30.70.240:FF:000001">
    <property type="entry name" value="Elongation factor G"/>
    <property type="match status" value="1"/>
</dbReference>
<evidence type="ECO:0000313" key="11">
    <source>
        <dbReference type="Proteomes" id="UP000245533"/>
    </source>
</evidence>
<dbReference type="NCBIfam" id="NF009381">
    <property type="entry name" value="PRK12740.1-5"/>
    <property type="match status" value="1"/>
</dbReference>
<dbReference type="FunFam" id="2.40.30.10:FF:000006">
    <property type="entry name" value="Elongation factor G"/>
    <property type="match status" value="1"/>
</dbReference>
<dbReference type="SMART" id="SM00838">
    <property type="entry name" value="EFG_C"/>
    <property type="match status" value="1"/>
</dbReference>
<evidence type="ECO:0000313" key="10">
    <source>
        <dbReference type="EMBL" id="PWN08058.1"/>
    </source>
</evidence>
<dbReference type="CDD" id="cd16262">
    <property type="entry name" value="EFG_III"/>
    <property type="match status" value="1"/>
</dbReference>
<dbReference type="NCBIfam" id="TIGR00231">
    <property type="entry name" value="small_GTP"/>
    <property type="match status" value="1"/>
</dbReference>
<evidence type="ECO:0000256" key="7">
    <source>
        <dbReference type="ARBA" id="ARBA00024731"/>
    </source>
</evidence>
<dbReference type="InterPro" id="IPR031157">
    <property type="entry name" value="G_TR_CS"/>
</dbReference>
<keyword evidence="4 8" id="KW-0251">Elongation factor</keyword>
<evidence type="ECO:0000256" key="5">
    <source>
        <dbReference type="ARBA" id="ARBA00022917"/>
    </source>
</evidence>
<evidence type="ECO:0000256" key="4">
    <source>
        <dbReference type="ARBA" id="ARBA00022768"/>
    </source>
</evidence>
<dbReference type="FunFam" id="3.30.70.870:FF:000001">
    <property type="entry name" value="Elongation factor G"/>
    <property type="match status" value="1"/>
</dbReference>
<accession>A0A316TVS5</accession>
<dbReference type="Gene3D" id="3.30.70.870">
    <property type="entry name" value="Elongation Factor G (Translational Gtpase), domain 3"/>
    <property type="match status" value="1"/>
</dbReference>
<evidence type="ECO:0000256" key="8">
    <source>
        <dbReference type="HAMAP-Rule" id="MF_00054"/>
    </source>
</evidence>
<keyword evidence="11" id="KW-1185">Reference proteome</keyword>
<evidence type="ECO:0000256" key="3">
    <source>
        <dbReference type="ARBA" id="ARBA00022741"/>
    </source>
</evidence>
<evidence type="ECO:0000259" key="9">
    <source>
        <dbReference type="PROSITE" id="PS51722"/>
    </source>
</evidence>
<dbReference type="EMBL" id="QGGB01000001">
    <property type="protein sequence ID" value="PWN08058.1"/>
    <property type="molecule type" value="Genomic_DNA"/>
</dbReference>
<dbReference type="InterPro" id="IPR005225">
    <property type="entry name" value="Small_GTP-bd"/>
</dbReference>
<feature type="domain" description="Tr-type G" evidence="9">
    <location>
        <begin position="17"/>
        <end position="292"/>
    </location>
</feature>
<dbReference type="CDD" id="cd03713">
    <property type="entry name" value="EFG_mtEFG_C"/>
    <property type="match status" value="1"/>
</dbReference>
<keyword evidence="8" id="KW-0963">Cytoplasm</keyword>
<dbReference type="Proteomes" id="UP000245533">
    <property type="component" value="Unassembled WGS sequence"/>
</dbReference>